<feature type="region of interest" description="Disordered" evidence="1">
    <location>
        <begin position="1"/>
        <end position="23"/>
    </location>
</feature>
<keyword evidence="2" id="KW-0472">Membrane</keyword>
<feature type="compositionally biased region" description="Low complexity" evidence="1">
    <location>
        <begin position="68"/>
        <end position="77"/>
    </location>
</feature>
<evidence type="ECO:0000256" key="2">
    <source>
        <dbReference type="SAM" id="Phobius"/>
    </source>
</evidence>
<organism evidence="3 4">
    <name type="scientific">Durusdinium trenchii</name>
    <dbReference type="NCBI Taxonomy" id="1381693"/>
    <lineage>
        <taxon>Eukaryota</taxon>
        <taxon>Sar</taxon>
        <taxon>Alveolata</taxon>
        <taxon>Dinophyceae</taxon>
        <taxon>Suessiales</taxon>
        <taxon>Symbiodiniaceae</taxon>
        <taxon>Durusdinium</taxon>
    </lineage>
</organism>
<evidence type="ECO:0000256" key="1">
    <source>
        <dbReference type="SAM" id="MobiDB-lite"/>
    </source>
</evidence>
<feature type="region of interest" description="Disordered" evidence="1">
    <location>
        <begin position="38"/>
        <end position="80"/>
    </location>
</feature>
<name>A0ABP0JZZ6_9DINO</name>
<gene>
    <name evidence="3" type="ORF">CCMP2556_LOCUS13835</name>
</gene>
<proteinExistence type="predicted"/>
<reference evidence="3 4" key="1">
    <citation type="submission" date="2024-02" db="EMBL/GenBank/DDBJ databases">
        <authorList>
            <person name="Chen Y."/>
            <person name="Shah S."/>
            <person name="Dougan E. K."/>
            <person name="Thang M."/>
            <person name="Chan C."/>
        </authorList>
    </citation>
    <scope>NUCLEOTIDE SEQUENCE [LARGE SCALE GENOMIC DNA]</scope>
</reference>
<protein>
    <submittedName>
        <fullName evidence="3">Uncharacterized protein</fullName>
    </submittedName>
</protein>
<feature type="compositionally biased region" description="Basic and acidic residues" evidence="1">
    <location>
        <begin position="1"/>
        <end position="10"/>
    </location>
</feature>
<feature type="transmembrane region" description="Helical" evidence="2">
    <location>
        <begin position="93"/>
        <end position="112"/>
    </location>
</feature>
<dbReference type="EMBL" id="CAXAMN010006991">
    <property type="protein sequence ID" value="CAK9019894.1"/>
    <property type="molecule type" value="Genomic_DNA"/>
</dbReference>
<comment type="caution">
    <text evidence="3">The sequence shown here is derived from an EMBL/GenBank/DDBJ whole genome shotgun (WGS) entry which is preliminary data.</text>
</comment>
<keyword evidence="2" id="KW-0812">Transmembrane</keyword>
<evidence type="ECO:0000313" key="4">
    <source>
        <dbReference type="Proteomes" id="UP001642484"/>
    </source>
</evidence>
<dbReference type="Proteomes" id="UP001642484">
    <property type="component" value="Unassembled WGS sequence"/>
</dbReference>
<accession>A0ABP0JZZ6</accession>
<keyword evidence="4" id="KW-1185">Reference proteome</keyword>
<sequence length="217" mass="24407">MSNYGKDFEKYMQGQGKGSQGGDYQKYMSKYTGSYQKYMQGQKEGTQEKKEEDKAGEDKEKKGKAADAKGASSEGKATPSVLLEEDTETTPAFLFYAPLLLLSVAGMGSMYVECQRRAGRRQQPEGYLQLEADDRCMIFTTVDWLKSRSNHAASQLLRHLGAELVRRKIAVRFRLDLPLENGQILRLYPERGLDAASAYQQLYQQAAAYQQVAQAGW</sequence>
<keyword evidence="2" id="KW-1133">Transmembrane helix</keyword>
<evidence type="ECO:0000313" key="3">
    <source>
        <dbReference type="EMBL" id="CAK9019894.1"/>
    </source>
</evidence>
<feature type="compositionally biased region" description="Basic and acidic residues" evidence="1">
    <location>
        <begin position="45"/>
        <end position="67"/>
    </location>
</feature>